<dbReference type="Pfam" id="PF05170">
    <property type="entry name" value="AsmA"/>
    <property type="match status" value="2"/>
</dbReference>
<feature type="region of interest" description="Disordered" evidence="1">
    <location>
        <begin position="368"/>
        <end position="406"/>
    </location>
</feature>
<protein>
    <submittedName>
        <fullName evidence="4">Uncharacterized protein involved in outer membrane biogenesis</fullName>
    </submittedName>
</protein>
<evidence type="ECO:0000259" key="3">
    <source>
        <dbReference type="Pfam" id="PF05170"/>
    </source>
</evidence>
<dbReference type="InterPro" id="IPR052894">
    <property type="entry name" value="AsmA-related"/>
</dbReference>
<evidence type="ECO:0000313" key="5">
    <source>
        <dbReference type="Proteomes" id="UP000185678"/>
    </source>
</evidence>
<feature type="compositionally biased region" description="Low complexity" evidence="1">
    <location>
        <begin position="380"/>
        <end position="397"/>
    </location>
</feature>
<keyword evidence="2" id="KW-0812">Transmembrane</keyword>
<evidence type="ECO:0000256" key="2">
    <source>
        <dbReference type="SAM" id="Phobius"/>
    </source>
</evidence>
<dbReference type="Proteomes" id="UP000185678">
    <property type="component" value="Unassembled WGS sequence"/>
</dbReference>
<dbReference type="InterPro" id="IPR007844">
    <property type="entry name" value="AsmA"/>
</dbReference>
<feature type="domain" description="AsmA" evidence="3">
    <location>
        <begin position="898"/>
        <end position="1030"/>
    </location>
</feature>
<dbReference type="STRING" id="80876.SAMN05421779_106136"/>
<keyword evidence="2" id="KW-0472">Membrane</keyword>
<dbReference type="GO" id="GO:0005886">
    <property type="term" value="C:plasma membrane"/>
    <property type="evidence" value="ECO:0007669"/>
    <property type="project" value="TreeGrafter"/>
</dbReference>
<evidence type="ECO:0000313" key="4">
    <source>
        <dbReference type="EMBL" id="SIT06760.1"/>
    </source>
</evidence>
<reference evidence="4 5" key="1">
    <citation type="submission" date="2017-01" db="EMBL/GenBank/DDBJ databases">
        <authorList>
            <person name="Mah S.A."/>
            <person name="Swanson W.J."/>
            <person name="Moy G.W."/>
            <person name="Vacquier V.D."/>
        </authorList>
    </citation>
    <scope>NUCLEOTIDE SEQUENCE [LARGE SCALE GENOMIC DNA]</scope>
    <source>
        <strain evidence="4 5">DSM 11589</strain>
    </source>
</reference>
<evidence type="ECO:0000256" key="1">
    <source>
        <dbReference type="SAM" id="MobiDB-lite"/>
    </source>
</evidence>
<dbReference type="GO" id="GO:0090313">
    <property type="term" value="P:regulation of protein targeting to membrane"/>
    <property type="evidence" value="ECO:0007669"/>
    <property type="project" value="TreeGrafter"/>
</dbReference>
<proteinExistence type="predicted"/>
<dbReference type="RefSeq" id="WP_076401451.1">
    <property type="nucleotide sequence ID" value="NZ_FTOA01000006.1"/>
</dbReference>
<sequence length="1206" mass="126481">MGSQSAIVKKVAGGLLALVGFLFGALLAVPWFINGNSYKGQVTAAILDATGRQASVDGDIVPSALPWPTVRLENVRLANRSGGSQTDMVQIAAIDLKLSLAALFTGRLQVEEIHLDRPQVLLEQTGEGANWEFFSPSSRPVQVVDDRRPQGPLPAQPGTHTPVAAPQHLAQDDGPLAALTLVAIHDGTLRYRRNGQDSVLDRLSLETGIESPHGPFKAEVEGTWHNGKTKVPLRLDASIGDLEGGKAAPLSLRFGLQKSDAAISFSGLLVGSTAGRAAHGELRVNARDTASLARHLGLKEAPATGPLTMRASTQINGDRLSLDDLTIDIGDSHVQGSLLWDRSSQPYQLSAKLALGSLDLDRWQQALKKDQQDAPPPETTPEAAPETTTTDAPSSAPLAQSTPFSLPIPSTYRGTIDLRIGALTWRQTVLRQGHLAITLDNKGAQIDELTMQLPGSSSVGMVGRLSPAPEQDGGMAIDLSAQAQSDDFRSVVRWLGGEVQDIPNSRLNRLQGAVTIGGTLREIAFRDAEVTLDTTTVRAAATVRPPLRADQRPAIGLTLAGTSLNLDAYRGTAPPAKPVAPAEQTPVSPVDQMETAPVGSPAVSSDLWRWLRGWDANLRFGMDSLTWHDLSYKGLHAEATLQDGQLVLHDAGVRDAAGGSLQIQGGLDVTHEPTLKDLRYTLATPTPQRTGRAMGLSALSGFGNSDPLTIDGHLSGPLSGEQASSHGLTMGMTARLGTAVAFDLKGSVRSPLQAWSFQGSVDLRASEANRLIALWDDEALRQPARGPLELKGQLGNAAGKTALHDLSASMGRNHLQGTIDADWISGPRPRLVANLRGDRLDFRPQGDSAPVAPAGTTARKPAKRADVVSGVQVAEAGSGGVLSDAPTLVQVAALPAGRWSTEPLDRSPWQAVDAELTLKAAFLAFAGVEIDDADLAASLQDGVLTLSRLKGGLYGGPMDGSGSFNVRSDLPKASLTLTAQKMQIDRLLKAVSGTAAASGQGNLTVTLAAHGISEAALINSLNGEGSLDIDSLLPNAQNGQKSALVAPVLALNQFASLAHQTPAAAATIKAAFKAQNGIISVQNADLGSALYQGRLRGLINLPQWTLDLSGEAHLSEGLVANFLQQKLKLPSSLPISLSGPLDQPNVRVMTGAIDPGRAAPAAVQPGKQPVSGLLEGLLGTKQADPQQPAVKPEKAARDLLKGILGQ</sequence>
<accession>A0A1N7P883</accession>
<dbReference type="EMBL" id="FTOA01000006">
    <property type="protein sequence ID" value="SIT06760.1"/>
    <property type="molecule type" value="Genomic_DNA"/>
</dbReference>
<gene>
    <name evidence="4" type="ORF">SAMN05421779_106136</name>
</gene>
<dbReference type="PANTHER" id="PTHR30441">
    <property type="entry name" value="DUF748 DOMAIN-CONTAINING PROTEIN"/>
    <property type="match status" value="1"/>
</dbReference>
<feature type="region of interest" description="Disordered" evidence="1">
    <location>
        <begin position="140"/>
        <end position="167"/>
    </location>
</feature>
<dbReference type="AlphaFoldDB" id="A0A1N7P883"/>
<feature type="region of interest" description="Disordered" evidence="1">
    <location>
        <begin position="842"/>
        <end position="861"/>
    </location>
</feature>
<keyword evidence="2" id="KW-1133">Transmembrane helix</keyword>
<keyword evidence="5" id="KW-1185">Reference proteome</keyword>
<feature type="domain" description="AsmA" evidence="3">
    <location>
        <begin position="15"/>
        <end position="209"/>
    </location>
</feature>
<organism evidence="4 5">
    <name type="scientific">Insolitispirillum peregrinum</name>
    <dbReference type="NCBI Taxonomy" id="80876"/>
    <lineage>
        <taxon>Bacteria</taxon>
        <taxon>Pseudomonadati</taxon>
        <taxon>Pseudomonadota</taxon>
        <taxon>Alphaproteobacteria</taxon>
        <taxon>Rhodospirillales</taxon>
        <taxon>Novispirillaceae</taxon>
        <taxon>Insolitispirillum</taxon>
    </lineage>
</organism>
<name>A0A1N7P883_9PROT</name>
<dbReference type="OrthoDB" id="9816380at2"/>
<dbReference type="PANTHER" id="PTHR30441:SF4">
    <property type="entry name" value="PROTEIN ASMA"/>
    <property type="match status" value="1"/>
</dbReference>
<feature type="transmembrane region" description="Helical" evidence="2">
    <location>
        <begin position="12"/>
        <end position="33"/>
    </location>
</feature>